<dbReference type="PROSITE" id="PS00053">
    <property type="entry name" value="RIBOSOMAL_S8"/>
    <property type="match status" value="1"/>
</dbReference>
<dbReference type="PANTHER" id="PTHR11758">
    <property type="entry name" value="40S RIBOSOMAL PROTEIN S15A"/>
    <property type="match status" value="1"/>
</dbReference>
<keyword evidence="9" id="KW-1185">Reference proteome</keyword>
<comment type="similarity">
    <text evidence="1 6 7">Belongs to the universal ribosomal protein uS8 family.</text>
</comment>
<dbReference type="NCBIfam" id="NF001109">
    <property type="entry name" value="PRK00136.1"/>
    <property type="match status" value="1"/>
</dbReference>
<keyword evidence="6" id="KW-0694">RNA-binding</keyword>
<evidence type="ECO:0000313" key="8">
    <source>
        <dbReference type="EMBL" id="MBW6530084.1"/>
    </source>
</evidence>
<comment type="function">
    <text evidence="6">One of the primary rRNA binding proteins, it binds directly to 16S rRNA central domain where it helps coordinate assembly of the platform of the 30S subunit.</text>
</comment>
<dbReference type="InterPro" id="IPR035987">
    <property type="entry name" value="Ribosomal_uS8_sf"/>
</dbReference>
<sequence>MAVTDPLGDLLTRIRNGQRARKDSVLSPASKLRVRVLDVLQREGYIRGYSEEELALGKGASTKGVRIELKYFEGQPAIKHVARVSKPGRRIYSGATELPRVMNGLGITIVSTPKGVLSDAEAREQNVGGEVLAEVF</sequence>
<protein>
    <recommendedName>
        <fullName evidence="4 6">Small ribosomal subunit protein uS8</fullName>
    </recommendedName>
</protein>
<comment type="caution">
    <text evidence="8">The sequence shown here is derived from an EMBL/GenBank/DDBJ whole genome shotgun (WGS) entry which is preliminary data.</text>
</comment>
<keyword evidence="3 6" id="KW-0687">Ribonucleoprotein</keyword>
<comment type="subunit">
    <text evidence="5 6">Part of the 30S ribosomal subunit. Contacts proteins S5 and S12.</text>
</comment>
<dbReference type="Gene3D" id="3.30.1490.10">
    <property type="match status" value="1"/>
</dbReference>
<evidence type="ECO:0000256" key="6">
    <source>
        <dbReference type="HAMAP-Rule" id="MF_01302"/>
    </source>
</evidence>
<evidence type="ECO:0000256" key="7">
    <source>
        <dbReference type="RuleBase" id="RU003660"/>
    </source>
</evidence>
<dbReference type="InterPro" id="IPR047863">
    <property type="entry name" value="Ribosomal_uS8_CS"/>
</dbReference>
<keyword evidence="2 6" id="KW-0689">Ribosomal protein</keyword>
<reference evidence="8 9" key="1">
    <citation type="submission" date="2021-07" db="EMBL/GenBank/DDBJ databases">
        <title>Sphingomonas sp.</title>
        <authorList>
            <person name="Feng G."/>
            <person name="Li J."/>
            <person name="Pan M."/>
        </authorList>
    </citation>
    <scope>NUCLEOTIDE SEQUENCE [LARGE SCALE GENOMIC DNA]</scope>
    <source>
        <strain evidence="8 9">RRHST34</strain>
    </source>
</reference>
<dbReference type="InterPro" id="IPR000630">
    <property type="entry name" value="Ribosomal_uS8"/>
</dbReference>
<evidence type="ECO:0000256" key="1">
    <source>
        <dbReference type="ARBA" id="ARBA00006471"/>
    </source>
</evidence>
<dbReference type="EMBL" id="JAHXZN010000001">
    <property type="protein sequence ID" value="MBW6530084.1"/>
    <property type="molecule type" value="Genomic_DNA"/>
</dbReference>
<organism evidence="8 9">
    <name type="scientific">Sphingomonas citri</name>
    <dbReference type="NCBI Taxonomy" id="2862499"/>
    <lineage>
        <taxon>Bacteria</taxon>
        <taxon>Pseudomonadati</taxon>
        <taxon>Pseudomonadota</taxon>
        <taxon>Alphaproteobacteria</taxon>
        <taxon>Sphingomonadales</taxon>
        <taxon>Sphingomonadaceae</taxon>
        <taxon>Sphingomonas</taxon>
    </lineage>
</organism>
<keyword evidence="6" id="KW-0699">rRNA-binding</keyword>
<dbReference type="GO" id="GO:0005840">
    <property type="term" value="C:ribosome"/>
    <property type="evidence" value="ECO:0007669"/>
    <property type="project" value="UniProtKB-KW"/>
</dbReference>
<name>A0ABS7BKE6_9SPHN</name>
<evidence type="ECO:0000256" key="4">
    <source>
        <dbReference type="ARBA" id="ARBA00035258"/>
    </source>
</evidence>
<dbReference type="Proteomes" id="UP000759103">
    <property type="component" value="Unassembled WGS sequence"/>
</dbReference>
<dbReference type="Pfam" id="PF00410">
    <property type="entry name" value="Ribosomal_S8"/>
    <property type="match status" value="1"/>
</dbReference>
<dbReference type="HAMAP" id="MF_01302_B">
    <property type="entry name" value="Ribosomal_uS8_B"/>
    <property type="match status" value="1"/>
</dbReference>
<dbReference type="Gene3D" id="3.30.1370.30">
    <property type="match status" value="1"/>
</dbReference>
<proteinExistence type="inferred from homology"/>
<accession>A0ABS7BKE6</accession>
<evidence type="ECO:0000313" key="9">
    <source>
        <dbReference type="Proteomes" id="UP000759103"/>
    </source>
</evidence>
<gene>
    <name evidence="6 8" type="primary">rpsH</name>
    <name evidence="8" type="ORF">KZ820_04995</name>
</gene>
<evidence type="ECO:0000256" key="5">
    <source>
        <dbReference type="ARBA" id="ARBA00046740"/>
    </source>
</evidence>
<evidence type="ECO:0000256" key="3">
    <source>
        <dbReference type="ARBA" id="ARBA00023274"/>
    </source>
</evidence>
<dbReference type="RefSeq" id="WP_132909147.1">
    <property type="nucleotide sequence ID" value="NZ_JAHXZN010000001.1"/>
</dbReference>
<evidence type="ECO:0000256" key="2">
    <source>
        <dbReference type="ARBA" id="ARBA00022980"/>
    </source>
</evidence>
<dbReference type="SUPFAM" id="SSF56047">
    <property type="entry name" value="Ribosomal protein S8"/>
    <property type="match status" value="1"/>
</dbReference>